<feature type="domain" description="AsqO/PenF-like C-terminal" evidence="3">
    <location>
        <begin position="213"/>
        <end position="344"/>
    </location>
</feature>
<dbReference type="InterPro" id="IPR056402">
    <property type="entry name" value="DA_N"/>
</dbReference>
<accession>A0A9W9V6A5</accession>
<name>A0A9W9V6A5_9EURO</name>
<evidence type="ECO:0008006" key="6">
    <source>
        <dbReference type="Google" id="ProtNLM"/>
    </source>
</evidence>
<feature type="domain" description="Diels-Alderase N-terminal" evidence="2">
    <location>
        <begin position="19"/>
        <end position="205"/>
    </location>
</feature>
<evidence type="ECO:0000313" key="4">
    <source>
        <dbReference type="EMBL" id="KAJ5370508.1"/>
    </source>
</evidence>
<keyword evidence="1" id="KW-0732">Signal</keyword>
<feature type="signal peptide" evidence="1">
    <location>
        <begin position="1"/>
        <end position="19"/>
    </location>
</feature>
<reference evidence="4" key="1">
    <citation type="submission" date="2022-11" db="EMBL/GenBank/DDBJ databases">
        <authorList>
            <person name="Petersen C."/>
        </authorList>
    </citation>
    <scope>NUCLEOTIDE SEQUENCE</scope>
    <source>
        <strain evidence="4">IBT 29864</strain>
    </source>
</reference>
<dbReference type="Proteomes" id="UP001147782">
    <property type="component" value="Unassembled WGS sequence"/>
</dbReference>
<reference evidence="4" key="2">
    <citation type="journal article" date="2023" name="IMA Fungus">
        <title>Comparative genomic study of the Penicillium genus elucidates a diverse pangenome and 15 lateral gene transfer events.</title>
        <authorList>
            <person name="Petersen C."/>
            <person name="Sorensen T."/>
            <person name="Nielsen M.R."/>
            <person name="Sondergaard T.E."/>
            <person name="Sorensen J.L."/>
            <person name="Fitzpatrick D.A."/>
            <person name="Frisvad J.C."/>
            <person name="Nielsen K.L."/>
        </authorList>
    </citation>
    <scope>NUCLEOTIDE SEQUENCE</scope>
    <source>
        <strain evidence="4">IBT 29864</strain>
    </source>
</reference>
<organism evidence="4 5">
    <name type="scientific">Penicillium cataractarum</name>
    <dbReference type="NCBI Taxonomy" id="2100454"/>
    <lineage>
        <taxon>Eukaryota</taxon>
        <taxon>Fungi</taxon>
        <taxon>Dikarya</taxon>
        <taxon>Ascomycota</taxon>
        <taxon>Pezizomycotina</taxon>
        <taxon>Eurotiomycetes</taxon>
        <taxon>Eurotiomycetidae</taxon>
        <taxon>Eurotiales</taxon>
        <taxon>Aspergillaceae</taxon>
        <taxon>Penicillium</taxon>
    </lineage>
</organism>
<comment type="caution">
    <text evidence="4">The sequence shown here is derived from an EMBL/GenBank/DDBJ whole genome shotgun (WGS) entry which is preliminary data.</text>
</comment>
<dbReference type="Pfam" id="PF25581">
    <property type="entry name" value="AsqO_C"/>
    <property type="match status" value="1"/>
</dbReference>
<evidence type="ECO:0000259" key="3">
    <source>
        <dbReference type="Pfam" id="PF25581"/>
    </source>
</evidence>
<keyword evidence="5" id="KW-1185">Reference proteome</keyword>
<evidence type="ECO:0000313" key="5">
    <source>
        <dbReference type="Proteomes" id="UP001147782"/>
    </source>
</evidence>
<dbReference type="EMBL" id="JAPZBS010000005">
    <property type="protein sequence ID" value="KAJ5370508.1"/>
    <property type="molecule type" value="Genomic_DNA"/>
</dbReference>
<evidence type="ECO:0000259" key="2">
    <source>
        <dbReference type="Pfam" id="PF24137"/>
    </source>
</evidence>
<sequence length="351" mass="38120">MKKMLLLTVVFVLLTTTSAQTTTEVTTMQTVASQGALDGSKIQNANSTSFDWWYFEALSDDSKSFITVVFNLGSENFVNIDALFADGSQFTTTIYTEGAIIENLGQGSYGNFKNSGCSWITSPDLRSSSVNLQNSTAGVEGALRFTSVAPAHYPSDLWNVVDASELISPSLGWANAIPNAQVSVDLKLNGTYLKFHGVGYHDKNWGVTALPSSSRSWYWGHASVGQMSLVWFYFLGQDMQTYTSGYLSEGGRILALGDNVVVRPNGPNTSYPPLIGGSVPTSFSIHIKDKNGEKYRFEASGNVTSTLDMGGTQNANGYTRWIGRVIGGLDGGRNFSGPAAWEWMHFLDYSV</sequence>
<proteinExistence type="predicted"/>
<dbReference type="InterPro" id="IPR057722">
    <property type="entry name" value="AsqO/PenF-like_C"/>
</dbReference>
<dbReference type="GeneID" id="81438708"/>
<dbReference type="RefSeq" id="XP_056554942.1">
    <property type="nucleotide sequence ID" value="XM_056699529.1"/>
</dbReference>
<protein>
    <recommendedName>
        <fullName evidence="6">AttH domain-containing protein</fullName>
    </recommendedName>
</protein>
<dbReference type="OrthoDB" id="4287251at2759"/>
<gene>
    <name evidence="4" type="ORF">N7496_006600</name>
</gene>
<dbReference type="Pfam" id="PF24137">
    <property type="entry name" value="DA_N"/>
    <property type="match status" value="1"/>
</dbReference>
<dbReference type="SUPFAM" id="SSF159245">
    <property type="entry name" value="AttH-like"/>
    <property type="match status" value="1"/>
</dbReference>
<evidence type="ECO:0000256" key="1">
    <source>
        <dbReference type="SAM" id="SignalP"/>
    </source>
</evidence>
<dbReference type="AlphaFoldDB" id="A0A9W9V6A5"/>
<feature type="chain" id="PRO_5040844248" description="AttH domain-containing protein" evidence="1">
    <location>
        <begin position="20"/>
        <end position="351"/>
    </location>
</feature>